<dbReference type="Gene3D" id="2.90.10.10">
    <property type="entry name" value="Bulb-type lectin domain"/>
    <property type="match status" value="1"/>
</dbReference>
<reference evidence="4" key="1">
    <citation type="submission" date="2025-08" db="UniProtKB">
        <authorList>
            <consortium name="RefSeq"/>
        </authorList>
    </citation>
    <scope>IDENTIFICATION</scope>
</reference>
<dbReference type="InterPro" id="IPR001480">
    <property type="entry name" value="Bulb-type_lectin_dom"/>
</dbReference>
<protein>
    <submittedName>
        <fullName evidence="4">G-type lectin S-receptor-like serine/threonine-protein kinase CES101</fullName>
    </submittedName>
</protein>
<proteinExistence type="predicted"/>
<dbReference type="AlphaFoldDB" id="A0A1S4A264"/>
<evidence type="ECO:0000259" key="3">
    <source>
        <dbReference type="PROSITE" id="PS50927"/>
    </source>
</evidence>
<dbReference type="InterPro" id="IPR036426">
    <property type="entry name" value="Bulb-type_lectin_dom_sf"/>
</dbReference>
<evidence type="ECO:0000313" key="4">
    <source>
        <dbReference type="RefSeq" id="XP_016470777.1"/>
    </source>
</evidence>
<dbReference type="Pfam" id="PF01453">
    <property type="entry name" value="B_lectin"/>
    <property type="match status" value="1"/>
</dbReference>
<keyword evidence="1" id="KW-0732">Signal</keyword>
<dbReference type="SMART" id="SM00108">
    <property type="entry name" value="B_lectin"/>
    <property type="match status" value="1"/>
</dbReference>
<dbReference type="OrthoDB" id="1936886at2759"/>
<dbReference type="STRING" id="4097.A0A1S4A264"/>
<organism evidence="4">
    <name type="scientific">Nicotiana tabacum</name>
    <name type="common">Common tobacco</name>
    <dbReference type="NCBI Taxonomy" id="4097"/>
    <lineage>
        <taxon>Eukaryota</taxon>
        <taxon>Viridiplantae</taxon>
        <taxon>Streptophyta</taxon>
        <taxon>Embryophyta</taxon>
        <taxon>Tracheophyta</taxon>
        <taxon>Spermatophyta</taxon>
        <taxon>Magnoliopsida</taxon>
        <taxon>eudicotyledons</taxon>
        <taxon>Gunneridae</taxon>
        <taxon>Pentapetalae</taxon>
        <taxon>asterids</taxon>
        <taxon>lamiids</taxon>
        <taxon>Solanales</taxon>
        <taxon>Solanaceae</taxon>
        <taxon>Nicotianoideae</taxon>
        <taxon>Nicotianeae</taxon>
        <taxon>Nicotiana</taxon>
    </lineage>
</organism>
<dbReference type="SMR" id="A0A1S4A264"/>
<dbReference type="OMA" id="WSQHGPI"/>
<dbReference type="CDD" id="cd00028">
    <property type="entry name" value="B_lectin"/>
    <property type="match status" value="1"/>
</dbReference>
<dbReference type="PANTHER" id="PTHR32444:SF128">
    <property type="entry name" value="CURCULIN-LIKE (MANNOSE-BINDING) LECTIN FAMILY PROTEIN"/>
    <property type="match status" value="1"/>
</dbReference>
<sequence>MKPGDELNHLQVLDSEGGKFKLGFFSIPQTDKNCLGIWYAGDSQDKKLWIANPNTPILNNSGLITIDSTGILKITSGGKAVVNIAPPVLTGSLMARLQDSGNFVLQDETRNSTLWQIFDHPTDCLLPGMKLDHNLTTKQNWTFTYWLSSYIPVSGVFTLSLESVQDAFQLVIRQRGEVYWTSGAWSNQGFPFLSALNDSSNRYQYNLSLVSEKDSVFFQFDAPEGSFPSFELSLNVAIHGGGEDGCVYTLYNEFCYGYESDGCVSTQLPECRKDGDKLEQKSGDFIDTSNTNDYDNASISIGDCMQNCWEHCSCVGFTTTGNGTG</sequence>
<gene>
    <name evidence="4" type="primary">LOC107793022</name>
</gene>
<feature type="domain" description="Bulb-type lectin" evidence="3">
    <location>
        <begin position="1"/>
        <end position="118"/>
    </location>
</feature>
<dbReference type="PROSITE" id="PS50927">
    <property type="entry name" value="BULB_LECTIN"/>
    <property type="match status" value="1"/>
</dbReference>
<dbReference type="SUPFAM" id="SSF51110">
    <property type="entry name" value="alpha-D-mannose-specific plant lectins"/>
    <property type="match status" value="1"/>
</dbReference>
<dbReference type="PaxDb" id="4097-A0A1S4A264"/>
<dbReference type="PANTHER" id="PTHR32444">
    <property type="entry name" value="BULB-TYPE LECTIN DOMAIN-CONTAINING PROTEIN"/>
    <property type="match status" value="1"/>
</dbReference>
<name>A0A1S4A264_TOBAC</name>
<evidence type="ECO:0000256" key="1">
    <source>
        <dbReference type="ARBA" id="ARBA00022729"/>
    </source>
</evidence>
<dbReference type="RefSeq" id="XP_016470777.1">
    <property type="nucleotide sequence ID" value="XM_016615291.1"/>
</dbReference>
<evidence type="ECO:0000256" key="2">
    <source>
        <dbReference type="ARBA" id="ARBA00023180"/>
    </source>
</evidence>
<dbReference type="KEGG" id="nta:107793022"/>
<accession>A0A1S4A264</accession>
<keyword evidence="2" id="KW-0325">Glycoprotein</keyword>